<feature type="transmembrane region" description="Helical" evidence="6">
    <location>
        <begin position="75"/>
        <end position="92"/>
    </location>
</feature>
<evidence type="ECO:0000256" key="5">
    <source>
        <dbReference type="SAM" id="MobiDB-lite"/>
    </source>
</evidence>
<accession>A0A1B0CQC5</accession>
<proteinExistence type="predicted"/>
<feature type="domain" description="RETREG1-3/ARL6IP-like N-terminal reticulon-homology" evidence="7">
    <location>
        <begin position="62"/>
        <end position="112"/>
    </location>
</feature>
<name>A0A1B0CQC5_LUTLO</name>
<feature type="compositionally biased region" description="Polar residues" evidence="5">
    <location>
        <begin position="305"/>
        <end position="319"/>
    </location>
</feature>
<sequence>MLSKQVMIHIGAGCLSTGFMSWLQFRPLGILFIVIFGIWLYKWRCPGVRLVSSTPIMDKLDSSYKNFVKLRQEKPGIFCTIVSFFLVLLALLGHIVSGTWIVLIGLMMAALISTRHKLDIIHERAKGEETTWSSQTTDHDVDDFLPEVNEGNLFVLQKAGEEAVITTPVGTTESHTSSHSEDPDSLPVDLLLPEGSFPDVGAVNDDEESDLNDDELERDVAVPSGGEFTFKTGHFNRDTSSSSDDDSMARGLSFHDYSLVDAAVTEEVAAAKYPNRSTESKSNLPFGINEAWNVVGNLLKTSTANPITTANPSTSTVDHQNTRKSSHTKSTQRSPDSSDESEFETFTPDELNSAS</sequence>
<dbReference type="VEuPathDB" id="VectorBase:LLONM1_005816"/>
<dbReference type="EMBL" id="AJWK01023411">
    <property type="status" value="NOT_ANNOTATED_CDS"/>
    <property type="molecule type" value="Genomic_DNA"/>
</dbReference>
<evidence type="ECO:0000256" key="2">
    <source>
        <dbReference type="ARBA" id="ARBA00022692"/>
    </source>
</evidence>
<evidence type="ECO:0000256" key="6">
    <source>
        <dbReference type="SAM" id="Phobius"/>
    </source>
</evidence>
<protein>
    <submittedName>
        <fullName evidence="8">Protein with signal anchor</fullName>
    </submittedName>
</protein>
<evidence type="ECO:0000313" key="10">
    <source>
        <dbReference type="Proteomes" id="UP000092461"/>
    </source>
</evidence>
<dbReference type="EMBL" id="GITU01007464">
    <property type="protein sequence ID" value="MBC1176167.1"/>
    <property type="molecule type" value="Transcribed_RNA"/>
</dbReference>
<dbReference type="EnsemblMetazoa" id="LLOJ007074-RA">
    <property type="protein sequence ID" value="LLOJ007074-PA"/>
    <property type="gene ID" value="LLOJ007074"/>
</dbReference>
<keyword evidence="4 6" id="KW-0472">Membrane</keyword>
<dbReference type="GO" id="GO:0016020">
    <property type="term" value="C:membrane"/>
    <property type="evidence" value="ECO:0007669"/>
    <property type="project" value="UniProtKB-SubCell"/>
</dbReference>
<evidence type="ECO:0000259" key="7">
    <source>
        <dbReference type="Pfam" id="PF24456"/>
    </source>
</evidence>
<feature type="region of interest" description="Disordered" evidence="5">
    <location>
        <begin position="305"/>
        <end position="355"/>
    </location>
</feature>
<dbReference type="AlphaFoldDB" id="A0A1B0CQC5"/>
<keyword evidence="10" id="KW-1185">Reference proteome</keyword>
<dbReference type="Pfam" id="PF24456">
    <property type="entry name" value="RHD_RETREG1-3"/>
    <property type="match status" value="1"/>
</dbReference>
<feature type="region of interest" description="Disordered" evidence="5">
    <location>
        <begin position="225"/>
        <end position="247"/>
    </location>
</feature>
<feature type="transmembrane region" description="Helical" evidence="6">
    <location>
        <begin position="25"/>
        <end position="41"/>
    </location>
</feature>
<dbReference type="Proteomes" id="UP000092461">
    <property type="component" value="Unassembled WGS sequence"/>
</dbReference>
<evidence type="ECO:0000256" key="3">
    <source>
        <dbReference type="ARBA" id="ARBA00022989"/>
    </source>
</evidence>
<dbReference type="InterPro" id="IPR057282">
    <property type="entry name" value="RETREG1-3-like_RHD"/>
</dbReference>
<dbReference type="VEuPathDB" id="VectorBase:LLOJ007074"/>
<reference evidence="10" key="1">
    <citation type="submission" date="2012-05" db="EMBL/GenBank/DDBJ databases">
        <title>Whole Genome Assembly of Lutzomyia longipalpis.</title>
        <authorList>
            <person name="Richards S."/>
            <person name="Qu C."/>
            <person name="Dillon R."/>
            <person name="Worley K."/>
            <person name="Scherer S."/>
            <person name="Batterton M."/>
            <person name="Taylor A."/>
            <person name="Hawes A."/>
            <person name="Hernandez B."/>
            <person name="Kovar C."/>
            <person name="Mandapat C."/>
            <person name="Pham C."/>
            <person name="Qu C."/>
            <person name="Jing C."/>
            <person name="Bess C."/>
            <person name="Bandaranaike D."/>
            <person name="Ngo D."/>
            <person name="Ongeri F."/>
            <person name="Arias F."/>
            <person name="Lara F."/>
            <person name="Weissenberger G."/>
            <person name="Kamau G."/>
            <person name="Han H."/>
            <person name="Shen H."/>
            <person name="Dinh H."/>
            <person name="Khalil I."/>
            <person name="Jones J."/>
            <person name="Shafer J."/>
            <person name="Jayaseelan J."/>
            <person name="Quiroz J."/>
            <person name="Blankenburg K."/>
            <person name="Nguyen L."/>
            <person name="Jackson L."/>
            <person name="Francisco L."/>
            <person name="Tang L.-Y."/>
            <person name="Pu L.-L."/>
            <person name="Perales L."/>
            <person name="Lorensuhewa L."/>
            <person name="Munidasa M."/>
            <person name="Coyle M."/>
            <person name="Taylor M."/>
            <person name="Puazo M."/>
            <person name="Firestine M."/>
            <person name="Scheel M."/>
            <person name="Javaid M."/>
            <person name="Wang M."/>
            <person name="Li M."/>
            <person name="Tabassum N."/>
            <person name="Saada N."/>
            <person name="Osuji N."/>
            <person name="Aqrawi P."/>
            <person name="Fu Q."/>
            <person name="Thornton R."/>
            <person name="Raj R."/>
            <person name="Goodspeed R."/>
            <person name="Mata R."/>
            <person name="Najjar R."/>
            <person name="Gubbala S."/>
            <person name="Lee S."/>
            <person name="Denson S."/>
            <person name="Patil S."/>
            <person name="Macmil S."/>
            <person name="Qi S."/>
            <person name="Matskevitch T."/>
            <person name="Palculict T."/>
            <person name="Mathew T."/>
            <person name="Vee V."/>
            <person name="Velamala V."/>
            <person name="Korchina V."/>
            <person name="Cai W."/>
            <person name="Liu W."/>
            <person name="Dai W."/>
            <person name="Zou X."/>
            <person name="Zhu Y."/>
            <person name="Zhang Y."/>
            <person name="Wu Y.-Q."/>
            <person name="Xin Y."/>
            <person name="Nazarath L."/>
            <person name="Kovar C."/>
            <person name="Han Y."/>
            <person name="Muzny D."/>
            <person name="Gibbs R."/>
        </authorList>
    </citation>
    <scope>NUCLEOTIDE SEQUENCE [LARGE SCALE GENOMIC DNA]</scope>
    <source>
        <strain evidence="10">Jacobina</strain>
    </source>
</reference>
<dbReference type="GO" id="GO:0005783">
    <property type="term" value="C:endoplasmic reticulum"/>
    <property type="evidence" value="ECO:0007669"/>
    <property type="project" value="UniProtKB-ARBA"/>
</dbReference>
<keyword evidence="2 6" id="KW-0812">Transmembrane</keyword>
<evidence type="ECO:0000256" key="1">
    <source>
        <dbReference type="ARBA" id="ARBA00004141"/>
    </source>
</evidence>
<evidence type="ECO:0000313" key="9">
    <source>
        <dbReference type="EnsemblMetazoa" id="LLOJ007074-PA"/>
    </source>
</evidence>
<organism evidence="9 10">
    <name type="scientific">Lutzomyia longipalpis</name>
    <name type="common">Sand fly</name>
    <dbReference type="NCBI Taxonomy" id="7200"/>
    <lineage>
        <taxon>Eukaryota</taxon>
        <taxon>Metazoa</taxon>
        <taxon>Ecdysozoa</taxon>
        <taxon>Arthropoda</taxon>
        <taxon>Hexapoda</taxon>
        <taxon>Insecta</taxon>
        <taxon>Pterygota</taxon>
        <taxon>Neoptera</taxon>
        <taxon>Endopterygota</taxon>
        <taxon>Diptera</taxon>
        <taxon>Nematocera</taxon>
        <taxon>Psychodoidea</taxon>
        <taxon>Psychodidae</taxon>
        <taxon>Lutzomyia</taxon>
        <taxon>Lutzomyia</taxon>
    </lineage>
</organism>
<evidence type="ECO:0000256" key="4">
    <source>
        <dbReference type="ARBA" id="ARBA00023136"/>
    </source>
</evidence>
<reference evidence="8" key="2">
    <citation type="journal article" date="2020" name="BMC">
        <title>Leishmania infection induces a limited differential gene expression in the sand fly midgut.</title>
        <authorList>
            <person name="Coutinho-Abreu I.V."/>
            <person name="Serafim T.D."/>
            <person name="Meneses C."/>
            <person name="Kamhawi S."/>
            <person name="Oliveira F."/>
            <person name="Valenzuela J.G."/>
        </authorList>
    </citation>
    <scope>NUCLEOTIDE SEQUENCE</scope>
    <source>
        <strain evidence="8">Jacobina</strain>
        <tissue evidence="8">Midgut</tissue>
    </source>
</reference>
<reference evidence="9" key="3">
    <citation type="submission" date="2020-05" db="UniProtKB">
        <authorList>
            <consortium name="EnsemblMetazoa"/>
        </authorList>
    </citation>
    <scope>IDENTIFICATION</scope>
    <source>
        <strain evidence="9">Jacobina</strain>
    </source>
</reference>
<comment type="subcellular location">
    <subcellularLocation>
        <location evidence="1">Membrane</location>
        <topology evidence="1">Multi-pass membrane protein</topology>
    </subcellularLocation>
</comment>
<evidence type="ECO:0000313" key="8">
    <source>
        <dbReference type="EMBL" id="MBC1176167.1"/>
    </source>
</evidence>
<dbReference type="EMBL" id="AJWK01023410">
    <property type="status" value="NOT_ANNOTATED_CDS"/>
    <property type="molecule type" value="Genomic_DNA"/>
</dbReference>
<keyword evidence="3 6" id="KW-1133">Transmembrane helix</keyword>